<dbReference type="EMBL" id="JAVRRT010000001">
    <property type="protein sequence ID" value="KAK5175250.1"/>
    <property type="molecule type" value="Genomic_DNA"/>
</dbReference>
<feature type="compositionally biased region" description="Low complexity" evidence="2">
    <location>
        <begin position="1046"/>
        <end position="1060"/>
    </location>
</feature>
<dbReference type="Proteomes" id="UP001337655">
    <property type="component" value="Unassembled WGS sequence"/>
</dbReference>
<reference evidence="4 5" key="1">
    <citation type="submission" date="2023-08" db="EMBL/GenBank/DDBJ databases">
        <title>Black Yeasts Isolated from many extreme environments.</title>
        <authorList>
            <person name="Coleine C."/>
            <person name="Stajich J.E."/>
            <person name="Selbmann L."/>
        </authorList>
    </citation>
    <scope>NUCLEOTIDE SEQUENCE [LARGE SCALE GENOMIC DNA]</scope>
    <source>
        <strain evidence="4 5">CCFEE 5935</strain>
    </source>
</reference>
<feature type="region of interest" description="Disordered" evidence="2">
    <location>
        <begin position="197"/>
        <end position="294"/>
    </location>
</feature>
<evidence type="ECO:0000256" key="2">
    <source>
        <dbReference type="SAM" id="MobiDB-lite"/>
    </source>
</evidence>
<dbReference type="InterPro" id="IPR000504">
    <property type="entry name" value="RRM_dom"/>
</dbReference>
<feature type="compositionally biased region" description="Basic residues" evidence="2">
    <location>
        <begin position="1138"/>
        <end position="1153"/>
    </location>
</feature>
<feature type="compositionally biased region" description="Low complexity" evidence="2">
    <location>
        <begin position="197"/>
        <end position="207"/>
    </location>
</feature>
<feature type="compositionally biased region" description="Polar residues" evidence="2">
    <location>
        <begin position="1158"/>
        <end position="1167"/>
    </location>
</feature>
<feature type="compositionally biased region" description="Polar residues" evidence="2">
    <location>
        <begin position="712"/>
        <end position="737"/>
    </location>
</feature>
<gene>
    <name evidence="4" type="ORF">LTR77_000387</name>
</gene>
<feature type="compositionally biased region" description="Polar residues" evidence="2">
    <location>
        <begin position="452"/>
        <end position="481"/>
    </location>
</feature>
<dbReference type="InterPro" id="IPR035979">
    <property type="entry name" value="RBD_domain_sf"/>
</dbReference>
<evidence type="ECO:0000313" key="4">
    <source>
        <dbReference type="EMBL" id="KAK5175250.1"/>
    </source>
</evidence>
<feature type="compositionally biased region" description="Polar residues" evidence="2">
    <location>
        <begin position="1075"/>
        <end position="1084"/>
    </location>
</feature>
<dbReference type="RefSeq" id="XP_064663888.1">
    <property type="nucleotide sequence ID" value="XM_064797654.1"/>
</dbReference>
<feature type="compositionally biased region" description="Basic and acidic residues" evidence="2">
    <location>
        <begin position="1117"/>
        <end position="1126"/>
    </location>
</feature>
<feature type="compositionally biased region" description="Polar residues" evidence="2">
    <location>
        <begin position="1427"/>
        <end position="1450"/>
    </location>
</feature>
<feature type="compositionally biased region" description="Polar residues" evidence="2">
    <location>
        <begin position="1512"/>
        <end position="1535"/>
    </location>
</feature>
<feature type="compositionally biased region" description="Polar residues" evidence="2">
    <location>
        <begin position="973"/>
        <end position="983"/>
    </location>
</feature>
<evidence type="ECO:0000313" key="5">
    <source>
        <dbReference type="Proteomes" id="UP001337655"/>
    </source>
</evidence>
<feature type="compositionally biased region" description="Low complexity" evidence="2">
    <location>
        <begin position="753"/>
        <end position="764"/>
    </location>
</feature>
<evidence type="ECO:0000259" key="3">
    <source>
        <dbReference type="PROSITE" id="PS50102"/>
    </source>
</evidence>
<feature type="domain" description="RRM" evidence="3">
    <location>
        <begin position="576"/>
        <end position="657"/>
    </location>
</feature>
<dbReference type="PROSITE" id="PS50102">
    <property type="entry name" value="RRM"/>
    <property type="match status" value="1"/>
</dbReference>
<dbReference type="GO" id="GO:0003723">
    <property type="term" value="F:RNA binding"/>
    <property type="evidence" value="ECO:0007669"/>
    <property type="project" value="UniProtKB-UniRule"/>
</dbReference>
<feature type="region of interest" description="Disordered" evidence="2">
    <location>
        <begin position="662"/>
        <end position="1570"/>
    </location>
</feature>
<feature type="compositionally biased region" description="Basic and acidic residues" evidence="2">
    <location>
        <begin position="231"/>
        <end position="242"/>
    </location>
</feature>
<feature type="compositionally biased region" description="Polar residues" evidence="2">
    <location>
        <begin position="1394"/>
        <end position="1405"/>
    </location>
</feature>
<keyword evidence="5" id="KW-1185">Reference proteome</keyword>
<feature type="compositionally biased region" description="Polar residues" evidence="2">
    <location>
        <begin position="1335"/>
        <end position="1346"/>
    </location>
</feature>
<accession>A0AAV9PSD3</accession>
<comment type="caution">
    <text evidence="4">The sequence shown here is derived from an EMBL/GenBank/DDBJ whole genome shotgun (WGS) entry which is preliminary data.</text>
</comment>
<feature type="compositionally biased region" description="Polar residues" evidence="2">
    <location>
        <begin position="1266"/>
        <end position="1290"/>
    </location>
</feature>
<dbReference type="SUPFAM" id="SSF54928">
    <property type="entry name" value="RNA-binding domain, RBD"/>
    <property type="match status" value="1"/>
</dbReference>
<feature type="compositionally biased region" description="Low complexity" evidence="2">
    <location>
        <begin position="1451"/>
        <end position="1473"/>
    </location>
</feature>
<keyword evidence="1" id="KW-0694">RNA-binding</keyword>
<feature type="compositionally biased region" description="Polar residues" evidence="2">
    <location>
        <begin position="837"/>
        <end position="848"/>
    </location>
</feature>
<feature type="compositionally biased region" description="Basic residues" evidence="2">
    <location>
        <begin position="1381"/>
        <end position="1393"/>
    </location>
</feature>
<proteinExistence type="predicted"/>
<feature type="compositionally biased region" description="Basic and acidic residues" evidence="2">
    <location>
        <begin position="1219"/>
        <end position="1228"/>
    </location>
</feature>
<feature type="compositionally biased region" description="Basic and acidic residues" evidence="2">
    <location>
        <begin position="1294"/>
        <end position="1304"/>
    </location>
</feature>
<dbReference type="CDD" id="cd00590">
    <property type="entry name" value="RRM_SF"/>
    <property type="match status" value="1"/>
</dbReference>
<feature type="compositionally biased region" description="Low complexity" evidence="2">
    <location>
        <begin position="409"/>
        <end position="431"/>
    </location>
</feature>
<feature type="compositionally biased region" description="Polar residues" evidence="2">
    <location>
        <begin position="208"/>
        <end position="225"/>
    </location>
</feature>
<organism evidence="4 5">
    <name type="scientific">Saxophila tyrrhenica</name>
    <dbReference type="NCBI Taxonomy" id="1690608"/>
    <lineage>
        <taxon>Eukaryota</taxon>
        <taxon>Fungi</taxon>
        <taxon>Dikarya</taxon>
        <taxon>Ascomycota</taxon>
        <taxon>Pezizomycotina</taxon>
        <taxon>Dothideomycetes</taxon>
        <taxon>Dothideomycetidae</taxon>
        <taxon>Mycosphaerellales</taxon>
        <taxon>Extremaceae</taxon>
        <taxon>Saxophila</taxon>
    </lineage>
</organism>
<feature type="compositionally biased region" description="Basic and acidic residues" evidence="2">
    <location>
        <begin position="397"/>
        <end position="406"/>
    </location>
</feature>
<feature type="region of interest" description="Disordered" evidence="2">
    <location>
        <begin position="389"/>
        <end position="499"/>
    </location>
</feature>
<feature type="compositionally biased region" description="Basic and acidic residues" evidence="2">
    <location>
        <begin position="267"/>
        <end position="282"/>
    </location>
</feature>
<sequence>MADACPGVIVSSNRYADVEPYATNLYRVEPLKWGAVFPWQFPQNATRQEEEAFLNTHFSPDEIYMQGGAHGEGKGYRFLKQVFYTVAIYNLETRVPAVEQWFWQQPANFGLLNDLSMRQFLFADGAAPSTFFEAHEMRMYGNEFLTVVVPRIQETARVYLAQQEVNKDINILDVSRNVTQNIHDTLRCQLERAAQAKEANNEQASNARISTKQPAIVSSQPSASPIVTLPDRSRDVSGEHSNSHGMPTRLPRQGGYANNSRFNGRSGHYDTRSRNPSDDHTTYSHHVPMDGPQPMPPQGYRAGPSEFMPAIPQGQQLNAMQQQYQSASSQHQPQPQMPLYDPTAAPVHQTMPPMNAYTPGQQTFFYNTNASGVPGGAVVSGGYAHGNNGTRGFENGSGDRGKDRRNSASNRGRGYNSMRGRGSRGRNSFGSTDAVPYGARGDNFAQRGGNAAGSSQRARRQSGMSDSWRSGSDRPQTQVGQMPTGENMPPNRAFSASDNFQPAPMNHHGGRGSFNQFYGPTHHNYQVMDCRPQDLPGPPPGLASLGDSMQAHKSRNNPGVPTCGQDWILPEDTTVKKLIVFDIPGEIPKPILLEAFNQYGKVDAVSRSQSKPWQGTQYAKPFVFLIFPTSQAARDFFYNKPETWLGGIPCKVEVAREFYGPNWQDKPPASMDHSASFADKRKDSITVTEEQFTPRILQRGIDETFAEEDSYTPGSVTEQQTSRTASRDTTPSPSGENTPKKKNKSKSKKAASLKKSSNNLLKKSVAASADHKAQSETAADSDAVTCAKSGESVNVKPDHAAEQAGKASDVYSDSTNVTQPRVQPRPEHALSMDENETPQLPQDPQWESASHKTAADGSQTIPVTLEGALSPGSVEQLKADKPQMEEDKVNIAAPALPTSGDKQQLISGAATVHSRLPQGPPPEEQTFREDDKTQTTTQATEEKPGQHLNNDGTMMPQLPHSSTAHDENKTLEGSDQPASSPSPIESGATVALGTRDHPVGMTSAETTSDSGPGSMLKTIDEAKGEEEPTAGDKVGSEATSATKVNTRPSSPTKPTITISTDAGATHDDQQKSDKQSTSGSTIGPNTPAFFTAPNTPAVGHDASSSDAGGTDISRVSSQDKKAEKPKGPAQTESLSLFGKKKEKKPKAPKKGTLKGKPSSISQHSTGVTEAVSDRAVSGSSTPALPARETAKAVADGNQSAAEKVEPAVPTKATKATKASKSDEIKVPKATDAPGSSAHASVEETPSKRKGNKIGNIFSSFFGGGAQSQAPAQDVTSIQSTAPNASLTDVTDQAHPPRSETRQSEDVPPASTGGDEEEARGTGQSEEEVEAASDPTRLSSPTANTANYVLVGGSDAQDDSAEVGLGISHTSAHSQETDSPKSKKKKKKKPKKTQHTAATDSAQGSTKEPEVSGPADEATATMFRFVSNEATSMTPTDDASQVSDSTLAQDTPPSASKSPAASALARVRALANSSNGHLVQSKQPAWKNKKRVPRPSEAVVEEEDEEERHVLTVIQQGSDTSEEVSTNGDATPSSEGGTKGQKLLLYIGPGRRRDMKDGDGELPTTKDGLRPLAEEELKREFGDASTSVQTSG</sequence>
<dbReference type="GeneID" id="89921738"/>
<feature type="compositionally biased region" description="Basic and acidic residues" evidence="2">
    <location>
        <begin position="877"/>
        <end position="889"/>
    </location>
</feature>
<feature type="compositionally biased region" description="Basic and acidic residues" evidence="2">
    <location>
        <begin position="963"/>
        <end position="972"/>
    </location>
</feature>
<feature type="compositionally biased region" description="Polar residues" evidence="2">
    <location>
        <begin position="811"/>
        <end position="821"/>
    </location>
</feature>
<protein>
    <recommendedName>
        <fullName evidence="3">RRM domain-containing protein</fullName>
    </recommendedName>
</protein>
<feature type="compositionally biased region" description="Basic and acidic residues" evidence="2">
    <location>
        <begin position="1064"/>
        <end position="1074"/>
    </location>
</feature>
<name>A0AAV9PSD3_9PEZI</name>
<feature type="compositionally biased region" description="Basic residues" evidence="2">
    <location>
        <begin position="740"/>
        <end position="752"/>
    </location>
</feature>
<evidence type="ECO:0000256" key="1">
    <source>
        <dbReference type="PROSITE-ProRule" id="PRU00176"/>
    </source>
</evidence>